<feature type="region of interest" description="Disordered" evidence="1">
    <location>
        <begin position="653"/>
        <end position="674"/>
    </location>
</feature>
<dbReference type="SUPFAM" id="SSF50729">
    <property type="entry name" value="PH domain-like"/>
    <property type="match status" value="1"/>
</dbReference>
<dbReference type="SMART" id="SM00233">
    <property type="entry name" value="PH"/>
    <property type="match status" value="1"/>
</dbReference>
<feature type="region of interest" description="Disordered" evidence="1">
    <location>
        <begin position="108"/>
        <end position="143"/>
    </location>
</feature>
<feature type="region of interest" description="Disordered" evidence="1">
    <location>
        <begin position="519"/>
        <end position="546"/>
    </location>
</feature>
<feature type="domain" description="PH" evidence="2">
    <location>
        <begin position="290"/>
        <end position="392"/>
    </location>
</feature>
<dbReference type="AlphaFoldDB" id="A0A1A9VL18"/>
<evidence type="ECO:0000313" key="3">
    <source>
        <dbReference type="EnsemblMetazoa" id="GAUT040221-PA"/>
    </source>
</evidence>
<organism evidence="3 4">
    <name type="scientific">Glossina austeni</name>
    <name type="common">Savannah tsetse fly</name>
    <dbReference type="NCBI Taxonomy" id="7395"/>
    <lineage>
        <taxon>Eukaryota</taxon>
        <taxon>Metazoa</taxon>
        <taxon>Ecdysozoa</taxon>
        <taxon>Arthropoda</taxon>
        <taxon>Hexapoda</taxon>
        <taxon>Insecta</taxon>
        <taxon>Pterygota</taxon>
        <taxon>Neoptera</taxon>
        <taxon>Endopterygota</taxon>
        <taxon>Diptera</taxon>
        <taxon>Brachycera</taxon>
        <taxon>Muscomorpha</taxon>
        <taxon>Hippoboscoidea</taxon>
        <taxon>Glossinidae</taxon>
        <taxon>Glossina</taxon>
    </lineage>
</organism>
<dbReference type="VEuPathDB" id="VectorBase:GAUT040221"/>
<dbReference type="CDD" id="cd00821">
    <property type="entry name" value="PH"/>
    <property type="match status" value="1"/>
</dbReference>
<dbReference type="InterPro" id="IPR011993">
    <property type="entry name" value="PH-like_dom_sf"/>
</dbReference>
<proteinExistence type="predicted"/>
<feature type="compositionally biased region" description="Polar residues" evidence="1">
    <location>
        <begin position="177"/>
        <end position="197"/>
    </location>
</feature>
<feature type="compositionally biased region" description="Polar residues" evidence="1">
    <location>
        <begin position="519"/>
        <end position="531"/>
    </location>
</feature>
<dbReference type="EnsemblMetazoa" id="GAUT040221-RA">
    <property type="protein sequence ID" value="GAUT040221-PA"/>
    <property type="gene ID" value="GAUT040221"/>
</dbReference>
<feature type="region of interest" description="Disordered" evidence="1">
    <location>
        <begin position="160"/>
        <end position="198"/>
    </location>
</feature>
<dbReference type="Gene3D" id="2.30.29.30">
    <property type="entry name" value="Pleckstrin-homology domain (PH domain)/Phosphotyrosine-binding domain (PTB)"/>
    <property type="match status" value="1"/>
</dbReference>
<dbReference type="InterPro" id="IPR001849">
    <property type="entry name" value="PH_domain"/>
</dbReference>
<protein>
    <recommendedName>
        <fullName evidence="2">PH domain-containing protein</fullName>
    </recommendedName>
</protein>
<feature type="compositionally biased region" description="Polar residues" evidence="1">
    <location>
        <begin position="658"/>
        <end position="674"/>
    </location>
</feature>
<feature type="region of interest" description="Disordered" evidence="1">
    <location>
        <begin position="466"/>
        <end position="486"/>
    </location>
</feature>
<dbReference type="STRING" id="7395.A0A1A9VL18"/>
<sequence>MDSDLVSQTTKDDEITQFICDIRDYLRASLEPSEYENTSTIFYVTTAEVTEQLLSRCNSLLQRLNDSNNAKNIEHAKPLKNGSAMMTNDVENYHQNQAKVNNNSLHYNNHINVRNNNNNNSNNNNNNNNTSSVTKSNTSNGLAIPETTVDDVLYLNMSPVNNQRSRSSPREFKILDSTDSTESIKSLRDSSASSKGNKSFLYHNHINSGGIMANDFVEENLENPLDDFDNDDDPQIYDICQVTTQGSDGEEDYVLEETHKAIPNTDSDFSLAGIDCPYIDLPAGHLAIQTSAKYGQLQRIEKRIFFDQSKKYYCGILNDWFLCYAEGPTASKPTVTLHLKMPGIEIEHFGEGKRRDVCFQISTLDPNKRFVFQAANEVDAKEWIHAIEAAIRNDTNIDSNGSNHKINARKSCTAPTTKRITFLSSFHKLTNENKRFSTLFNTINDCIYEEPSPLYQVNEPSELLIDKDDENSESPPELPLKQTSPAALAQKFDYDIPTRLAQPLKSGGGKSSEIVLLTTSPDTKASSGNTSPERKSVGVDSDDGSDFQTKVRELHSKLSSQLAAGPNLKKINKKSYTAANQNDSNSVIINSSPSTPKNWLFSRLSKTTSSTRSFSSSSSSSSAALISPTKCKSEKQNLLNFVDSCENGMGGGFDSTDSHLSSNPNSPILKTNSPLLSSGKSKVNMIINKLEATGHQLPFGVDAVASFSSFCENDCNNYETIVTNTY</sequence>
<keyword evidence="4" id="KW-1185">Reference proteome</keyword>
<evidence type="ECO:0000313" key="4">
    <source>
        <dbReference type="Proteomes" id="UP000078200"/>
    </source>
</evidence>
<accession>A0A1A9VL18</accession>
<feature type="compositionally biased region" description="Low complexity" evidence="1">
    <location>
        <begin position="108"/>
        <end position="140"/>
    </location>
</feature>
<reference evidence="3" key="1">
    <citation type="submission" date="2020-05" db="UniProtKB">
        <authorList>
            <consortium name="EnsemblMetazoa"/>
        </authorList>
    </citation>
    <scope>IDENTIFICATION</scope>
    <source>
        <strain evidence="3">TTRI</strain>
    </source>
</reference>
<dbReference type="Proteomes" id="UP000078200">
    <property type="component" value="Unassembled WGS sequence"/>
</dbReference>
<dbReference type="PROSITE" id="PS50003">
    <property type="entry name" value="PH_DOMAIN"/>
    <property type="match status" value="1"/>
</dbReference>
<evidence type="ECO:0000259" key="2">
    <source>
        <dbReference type="PROSITE" id="PS50003"/>
    </source>
</evidence>
<name>A0A1A9VL18_GLOAU</name>
<evidence type="ECO:0000256" key="1">
    <source>
        <dbReference type="SAM" id="MobiDB-lite"/>
    </source>
</evidence>
<dbReference type="Pfam" id="PF00169">
    <property type="entry name" value="PH"/>
    <property type="match status" value="1"/>
</dbReference>